<comment type="subcellular location">
    <subcellularLocation>
        <location evidence="1">Cell membrane</location>
        <topology evidence="1">Multi-pass membrane protein</topology>
    </subcellularLocation>
</comment>
<comment type="caution">
    <text evidence="8">The sequence shown here is derived from an EMBL/GenBank/DDBJ whole genome shotgun (WGS) entry which is preliminary data.</text>
</comment>
<gene>
    <name evidence="8" type="ORF">HMPREF9225_0854</name>
</gene>
<keyword evidence="6 7" id="KW-0472">Membrane</keyword>
<keyword evidence="9" id="KW-1185">Reference proteome</keyword>
<dbReference type="AlphaFoldDB" id="E0NL15"/>
<dbReference type="PANTHER" id="PTHR42770:SF15">
    <property type="entry name" value="GLUTAMATE_GAMMA-AMINOBUTYRATE ANTIPORTER-RELATED"/>
    <property type="match status" value="1"/>
</dbReference>
<keyword evidence="2" id="KW-0813">Transport</keyword>
<feature type="transmembrane region" description="Helical" evidence="7">
    <location>
        <begin position="158"/>
        <end position="183"/>
    </location>
</feature>
<evidence type="ECO:0000256" key="3">
    <source>
        <dbReference type="ARBA" id="ARBA00022475"/>
    </source>
</evidence>
<protein>
    <submittedName>
        <fullName evidence="8">Amino acid permease</fullName>
    </submittedName>
</protein>
<dbReference type="GO" id="GO:0022857">
    <property type="term" value="F:transmembrane transporter activity"/>
    <property type="evidence" value="ECO:0007669"/>
    <property type="project" value="InterPro"/>
</dbReference>
<feature type="transmembrane region" description="Helical" evidence="7">
    <location>
        <begin position="124"/>
        <end position="146"/>
    </location>
</feature>
<dbReference type="InterPro" id="IPR050367">
    <property type="entry name" value="APC_superfamily"/>
</dbReference>
<evidence type="ECO:0000256" key="4">
    <source>
        <dbReference type="ARBA" id="ARBA00022692"/>
    </source>
</evidence>
<sequence>MHKMQDSEKKIKWQILCFMVFSTLWGFGNVTNGFVFFNGIQVIFSWILMFAFYFIPYALMVGELGSTFKNEGGGVTSWMRATTTDKIAYYAGWTYWAVHITYIASKGSGGLKAMGWMFFQNAEAYDTIPTLYIQLATLCVFLFFCWVASRGLNPLKNLAAIAGSSMFVMGILYILLMLAAPTLNPNGGYLKMDWSLTNLIPTFDKKYFTSLSILVFAVGGIEKLSPYVNKVDGNPAKNFPKAMIFAAIMVVVSAIFGTIAMGMMFDPSVINADQATFDSYAANSSYWAFQKLGEYYGVGNAILIIYALCNLIGQFAVLVVSIDAPLRMLLDDERTNQFIPRKLLKKNKYGAYINGIKLVVVLSGSIILAQILVPGAATVLRQLTKLNSVTMPLRYLWVFLAYIALRKKNDKFDREFKFMKNNGAALFFGFWCFIVTAFCCALGIISDDPFQLVLNICTPVVLLGLGVILPIIRAREDKRLN</sequence>
<feature type="transmembrane region" description="Helical" evidence="7">
    <location>
        <begin position="385"/>
        <end position="405"/>
    </location>
</feature>
<evidence type="ECO:0000313" key="9">
    <source>
        <dbReference type="Proteomes" id="UP000003280"/>
    </source>
</evidence>
<dbReference type="InterPro" id="IPR002293">
    <property type="entry name" value="AA/rel_permease1"/>
</dbReference>
<dbReference type="eggNOG" id="COG0531">
    <property type="taxonomic scope" value="Bacteria"/>
</dbReference>
<organism evidence="8 9">
    <name type="scientific">Peptoniphilus duerdenii ATCC BAA-1640</name>
    <dbReference type="NCBI Taxonomy" id="862517"/>
    <lineage>
        <taxon>Bacteria</taxon>
        <taxon>Bacillati</taxon>
        <taxon>Bacillota</taxon>
        <taxon>Tissierellia</taxon>
        <taxon>Tissierellales</taxon>
        <taxon>Peptoniphilaceae</taxon>
        <taxon>Peptoniphilus</taxon>
    </lineage>
</organism>
<dbReference type="GO" id="GO:0005886">
    <property type="term" value="C:plasma membrane"/>
    <property type="evidence" value="ECO:0007669"/>
    <property type="project" value="UniProtKB-SubCell"/>
</dbReference>
<feature type="transmembrane region" description="Helical" evidence="7">
    <location>
        <begin position="203"/>
        <end position="221"/>
    </location>
</feature>
<dbReference type="Gene3D" id="1.20.1740.10">
    <property type="entry name" value="Amino acid/polyamine transporter I"/>
    <property type="match status" value="1"/>
</dbReference>
<dbReference type="Proteomes" id="UP000003280">
    <property type="component" value="Unassembled WGS sequence"/>
</dbReference>
<evidence type="ECO:0000256" key="1">
    <source>
        <dbReference type="ARBA" id="ARBA00004651"/>
    </source>
</evidence>
<evidence type="ECO:0000313" key="8">
    <source>
        <dbReference type="EMBL" id="EFM25518.1"/>
    </source>
</evidence>
<dbReference type="HOGENOM" id="CLU_020854_0_1_9"/>
<feature type="transmembrane region" description="Helical" evidence="7">
    <location>
        <begin position="301"/>
        <end position="330"/>
    </location>
</feature>
<feature type="transmembrane region" description="Helical" evidence="7">
    <location>
        <begin position="351"/>
        <end position="373"/>
    </location>
</feature>
<evidence type="ECO:0000256" key="2">
    <source>
        <dbReference type="ARBA" id="ARBA00022448"/>
    </source>
</evidence>
<keyword evidence="3" id="KW-1003">Cell membrane</keyword>
<reference evidence="8 9" key="1">
    <citation type="submission" date="2010-07" db="EMBL/GenBank/DDBJ databases">
        <authorList>
            <person name="Muzny D."/>
            <person name="Qin X."/>
            <person name="Deng J."/>
            <person name="Jiang H."/>
            <person name="Liu Y."/>
            <person name="Qu J."/>
            <person name="Song X.-Z."/>
            <person name="Zhang L."/>
            <person name="Thornton R."/>
            <person name="Coyle M."/>
            <person name="Francisco L."/>
            <person name="Jackson L."/>
            <person name="Javaid M."/>
            <person name="Korchina V."/>
            <person name="Kovar C."/>
            <person name="Mata R."/>
            <person name="Mathew T."/>
            <person name="Ngo R."/>
            <person name="Nguyen L."/>
            <person name="Nguyen N."/>
            <person name="Okwuonu G."/>
            <person name="Ongeri F."/>
            <person name="Pham C."/>
            <person name="Simmons D."/>
            <person name="Wilczek-Boney K."/>
            <person name="Hale W."/>
            <person name="Jakkamsetti A."/>
            <person name="Pham P."/>
            <person name="Ruth R."/>
            <person name="San Lucas F."/>
            <person name="Warren J."/>
            <person name="Zhang J."/>
            <person name="Zhao Z."/>
            <person name="Zhou C."/>
            <person name="Zhu D."/>
            <person name="Lee S."/>
            <person name="Bess C."/>
            <person name="Blankenburg K."/>
            <person name="Forbes L."/>
            <person name="Fu Q."/>
            <person name="Gubbala S."/>
            <person name="Hirani K."/>
            <person name="Jayaseelan J.C."/>
            <person name="Lara F."/>
            <person name="Munidasa M."/>
            <person name="Palculict T."/>
            <person name="Patil S."/>
            <person name="Pu L.-L."/>
            <person name="Saada N."/>
            <person name="Tang L."/>
            <person name="Weissenberger G."/>
            <person name="Zhu Y."/>
            <person name="Hemphill L."/>
            <person name="Shang Y."/>
            <person name="Youmans B."/>
            <person name="Ayvaz T."/>
            <person name="Ross M."/>
            <person name="Santibanez J."/>
            <person name="Aqrawi P."/>
            <person name="Gross S."/>
            <person name="Joshi V."/>
            <person name="Fowler G."/>
            <person name="Nazareth L."/>
            <person name="Reid J."/>
            <person name="Worley K."/>
            <person name="Petrosino J."/>
            <person name="Highlander S."/>
            <person name="Gibbs R."/>
        </authorList>
    </citation>
    <scope>NUCLEOTIDE SEQUENCE [LARGE SCALE GENOMIC DNA]</scope>
    <source>
        <strain evidence="8 9">ATCC BAA-1640</strain>
    </source>
</reference>
<feature type="transmembrane region" description="Helical" evidence="7">
    <location>
        <begin position="87"/>
        <end position="104"/>
    </location>
</feature>
<dbReference type="PANTHER" id="PTHR42770">
    <property type="entry name" value="AMINO ACID TRANSPORTER-RELATED"/>
    <property type="match status" value="1"/>
</dbReference>
<accession>E0NL15</accession>
<dbReference type="STRING" id="862517.HMPREF9225_0854"/>
<dbReference type="EMBL" id="AEEH01000033">
    <property type="protein sequence ID" value="EFM25518.1"/>
    <property type="molecule type" value="Genomic_DNA"/>
</dbReference>
<name>E0NL15_9FIRM</name>
<feature type="transmembrane region" description="Helical" evidence="7">
    <location>
        <begin position="242"/>
        <end position="265"/>
    </location>
</feature>
<dbReference type="Pfam" id="PF13520">
    <property type="entry name" value="AA_permease_2"/>
    <property type="match status" value="1"/>
</dbReference>
<evidence type="ECO:0000256" key="5">
    <source>
        <dbReference type="ARBA" id="ARBA00022989"/>
    </source>
</evidence>
<dbReference type="PIRSF" id="PIRSF006060">
    <property type="entry name" value="AA_transporter"/>
    <property type="match status" value="1"/>
</dbReference>
<evidence type="ECO:0000256" key="7">
    <source>
        <dbReference type="SAM" id="Phobius"/>
    </source>
</evidence>
<feature type="transmembrane region" description="Helical" evidence="7">
    <location>
        <begin position="425"/>
        <end position="446"/>
    </location>
</feature>
<evidence type="ECO:0000256" key="6">
    <source>
        <dbReference type="ARBA" id="ARBA00023136"/>
    </source>
</evidence>
<keyword evidence="5 7" id="KW-1133">Transmembrane helix</keyword>
<feature type="transmembrane region" description="Helical" evidence="7">
    <location>
        <begin position="452"/>
        <end position="472"/>
    </location>
</feature>
<feature type="transmembrane region" description="Helical" evidence="7">
    <location>
        <begin position="12"/>
        <end position="28"/>
    </location>
</feature>
<keyword evidence="4 7" id="KW-0812">Transmembrane</keyword>
<feature type="transmembrane region" description="Helical" evidence="7">
    <location>
        <begin position="34"/>
        <end position="59"/>
    </location>
</feature>
<proteinExistence type="predicted"/>